<organism evidence="2 3">
    <name type="scientific">Tropilaelaps mercedesae</name>
    <dbReference type="NCBI Taxonomy" id="418985"/>
    <lineage>
        <taxon>Eukaryota</taxon>
        <taxon>Metazoa</taxon>
        <taxon>Ecdysozoa</taxon>
        <taxon>Arthropoda</taxon>
        <taxon>Chelicerata</taxon>
        <taxon>Arachnida</taxon>
        <taxon>Acari</taxon>
        <taxon>Parasitiformes</taxon>
        <taxon>Mesostigmata</taxon>
        <taxon>Gamasina</taxon>
        <taxon>Dermanyssoidea</taxon>
        <taxon>Laelapidae</taxon>
        <taxon>Tropilaelaps</taxon>
    </lineage>
</organism>
<dbReference type="STRING" id="418985.A0A1V9XIG2"/>
<feature type="compositionally biased region" description="Basic residues" evidence="1">
    <location>
        <begin position="83"/>
        <end position="93"/>
    </location>
</feature>
<dbReference type="OrthoDB" id="122464at2759"/>
<name>A0A1V9XIG2_9ACAR</name>
<dbReference type="PANTHER" id="PTHR15967:SF0">
    <property type="entry name" value="E2F-ASSOCIATED PHOSPHOPROTEIN"/>
    <property type="match status" value="1"/>
</dbReference>
<dbReference type="InterPro" id="IPR019370">
    <property type="entry name" value="E2F-assoc_phosphoprotein"/>
</dbReference>
<sequence length="93" mass="10885">MTLLCRDCQRHEVYSNQYRAMFVENCRVDEATKLTCRLKSHAREGNDKSRKRRKGLDDSARATEVENNAVEDENAMQQEHLSVPRRRLATHLP</sequence>
<feature type="compositionally biased region" description="Basic and acidic residues" evidence="1">
    <location>
        <begin position="55"/>
        <end position="64"/>
    </location>
</feature>
<dbReference type="PANTHER" id="PTHR15967">
    <property type="entry name" value="E2F-ASSOCIATED PHOSPHOPROTEIN"/>
    <property type="match status" value="1"/>
</dbReference>
<accession>A0A1V9XIG2</accession>
<dbReference type="EMBL" id="MNPL01010123">
    <property type="protein sequence ID" value="OQR73324.1"/>
    <property type="molecule type" value="Genomic_DNA"/>
</dbReference>
<reference evidence="2 3" key="1">
    <citation type="journal article" date="2017" name="Gigascience">
        <title>Draft genome of the honey bee ectoparasitic mite, Tropilaelaps mercedesae, is shaped by the parasitic life history.</title>
        <authorList>
            <person name="Dong X."/>
            <person name="Armstrong S.D."/>
            <person name="Xia D."/>
            <person name="Makepeace B.L."/>
            <person name="Darby A.C."/>
            <person name="Kadowaki T."/>
        </authorList>
    </citation>
    <scope>NUCLEOTIDE SEQUENCE [LARGE SCALE GENOMIC DNA]</scope>
    <source>
        <strain evidence="2">Wuxi-XJTLU</strain>
    </source>
</reference>
<dbReference type="AlphaFoldDB" id="A0A1V9XIG2"/>
<evidence type="ECO:0000313" key="3">
    <source>
        <dbReference type="Proteomes" id="UP000192247"/>
    </source>
</evidence>
<evidence type="ECO:0000256" key="1">
    <source>
        <dbReference type="SAM" id="MobiDB-lite"/>
    </source>
</evidence>
<feature type="region of interest" description="Disordered" evidence="1">
    <location>
        <begin position="40"/>
        <end position="93"/>
    </location>
</feature>
<gene>
    <name evidence="2" type="ORF">BIW11_03608</name>
</gene>
<keyword evidence="3" id="KW-1185">Reference proteome</keyword>
<protein>
    <submittedName>
        <fullName evidence="2">E2F-associated phosphoprotein domain containing protein-like</fullName>
    </submittedName>
</protein>
<proteinExistence type="predicted"/>
<dbReference type="Proteomes" id="UP000192247">
    <property type="component" value="Unassembled WGS sequence"/>
</dbReference>
<comment type="caution">
    <text evidence="2">The sequence shown here is derived from an EMBL/GenBank/DDBJ whole genome shotgun (WGS) entry which is preliminary data.</text>
</comment>
<evidence type="ECO:0000313" key="2">
    <source>
        <dbReference type="EMBL" id="OQR73324.1"/>
    </source>
</evidence>
<dbReference type="InParanoid" id="A0A1V9XIG2"/>
<dbReference type="Pfam" id="PF10238">
    <property type="entry name" value="Eapp_C"/>
    <property type="match status" value="1"/>
</dbReference>
<dbReference type="GO" id="GO:0005634">
    <property type="term" value="C:nucleus"/>
    <property type="evidence" value="ECO:0007669"/>
    <property type="project" value="TreeGrafter"/>
</dbReference>